<accession>A0A7C2NBA3</accession>
<dbReference type="NCBIfam" id="TIGR01905">
    <property type="entry name" value="paired_CXXCH_1"/>
    <property type="match status" value="1"/>
</dbReference>
<dbReference type="InterPro" id="IPR036280">
    <property type="entry name" value="Multihaem_cyt_sf"/>
</dbReference>
<name>A0A7C2NBA3_9BACT</name>
<dbReference type="Pfam" id="PF09699">
    <property type="entry name" value="Paired_CXXCH_1"/>
    <property type="match status" value="1"/>
</dbReference>
<organism evidence="2">
    <name type="scientific">Thermoanaerobaculum aquaticum</name>
    <dbReference type="NCBI Taxonomy" id="1312852"/>
    <lineage>
        <taxon>Bacteria</taxon>
        <taxon>Pseudomonadati</taxon>
        <taxon>Acidobacteriota</taxon>
        <taxon>Thermoanaerobaculia</taxon>
        <taxon>Thermoanaerobaculales</taxon>
        <taxon>Thermoanaerobaculaceae</taxon>
        <taxon>Thermoanaerobaculum</taxon>
    </lineage>
</organism>
<dbReference type="Gene3D" id="3.90.10.10">
    <property type="entry name" value="Cytochrome C3"/>
    <property type="match status" value="1"/>
</dbReference>
<dbReference type="SUPFAM" id="SSF48695">
    <property type="entry name" value="Multiheme cytochromes"/>
    <property type="match status" value="1"/>
</dbReference>
<sequence>MFPHLAVEEGCVVCHAPHGSTNRSLLATAGNGLCVRCHTQSNFPGVGKVPHNFNLAGGGRCFDCHSEPHGSNVSPLLAPRLQR</sequence>
<dbReference type="AlphaFoldDB" id="A0A7C2NBA3"/>
<protein>
    <recommendedName>
        <fullName evidence="1">Doubled CXXCH motif domain-containing protein</fullName>
    </recommendedName>
</protein>
<proteinExistence type="predicted"/>
<evidence type="ECO:0000313" key="2">
    <source>
        <dbReference type="EMBL" id="HET47386.1"/>
    </source>
</evidence>
<dbReference type="EMBL" id="DSMR01000320">
    <property type="protein sequence ID" value="HET47386.1"/>
    <property type="molecule type" value="Genomic_DNA"/>
</dbReference>
<dbReference type="InterPro" id="IPR010177">
    <property type="entry name" value="Paired_CXXCH_1"/>
</dbReference>
<gene>
    <name evidence="2" type="ORF">ENQ31_04415</name>
</gene>
<comment type="caution">
    <text evidence="2">The sequence shown here is derived from an EMBL/GenBank/DDBJ whole genome shotgun (WGS) entry which is preliminary data.</text>
</comment>
<reference evidence="2" key="1">
    <citation type="journal article" date="2020" name="mSystems">
        <title>Genome- and Community-Level Interaction Insights into Carbon Utilization and Element Cycling Functions of Hydrothermarchaeota in Hydrothermal Sediment.</title>
        <authorList>
            <person name="Zhou Z."/>
            <person name="Liu Y."/>
            <person name="Xu W."/>
            <person name="Pan J."/>
            <person name="Luo Z.H."/>
            <person name="Li M."/>
        </authorList>
    </citation>
    <scope>NUCLEOTIDE SEQUENCE [LARGE SCALE GENOMIC DNA]</scope>
    <source>
        <strain evidence="2">SpSt-299</strain>
    </source>
</reference>
<feature type="domain" description="Doubled CXXCH motif" evidence="1">
    <location>
        <begin position="4"/>
        <end position="40"/>
    </location>
</feature>
<evidence type="ECO:0000259" key="1">
    <source>
        <dbReference type="Pfam" id="PF09699"/>
    </source>
</evidence>